<proteinExistence type="predicted"/>
<reference evidence="1 2" key="1">
    <citation type="submission" date="2018-04" db="EMBL/GenBank/DDBJ databases">
        <authorList>
            <person name="Go L.Y."/>
            <person name="Mitchell J.A."/>
        </authorList>
    </citation>
    <scope>NUCLEOTIDE SEQUENCE [LARGE SCALE GENOMIC DNA]</scope>
    <source>
        <strain evidence="1 2">TPD7010</strain>
    </source>
</reference>
<sequence>MSGVVTIRVSATDQVGVTGVTVWAGTNRLAVATQVTATEWRAAYDTRNVRNATYPITAKATDAAGNTATSTAVSLTIAN</sequence>
<dbReference type="GO" id="GO:0005975">
    <property type="term" value="P:carbohydrate metabolic process"/>
    <property type="evidence" value="ECO:0007669"/>
    <property type="project" value="UniProtKB-ARBA"/>
</dbReference>
<evidence type="ECO:0000313" key="2">
    <source>
        <dbReference type="Proteomes" id="UP000244649"/>
    </source>
</evidence>
<accession>A0A2T7WP05</accession>
<dbReference type="Gene3D" id="2.60.40.10">
    <property type="entry name" value="Immunoglobulins"/>
    <property type="match status" value="1"/>
</dbReference>
<name>A0A2T7WP05_MICTE</name>
<dbReference type="EMBL" id="QDFT01000012">
    <property type="protein sequence ID" value="PVE75943.1"/>
    <property type="molecule type" value="Genomic_DNA"/>
</dbReference>
<dbReference type="Proteomes" id="UP000244649">
    <property type="component" value="Unassembled WGS sequence"/>
</dbReference>
<gene>
    <name evidence="1" type="ORF">DC432_06660</name>
</gene>
<dbReference type="Pfam" id="PF17957">
    <property type="entry name" value="Big_7"/>
    <property type="match status" value="1"/>
</dbReference>
<organism evidence="1 2">
    <name type="scientific">Microbacterium testaceum</name>
    <name type="common">Aureobacterium testaceum</name>
    <name type="synonym">Brevibacterium testaceum</name>
    <dbReference type="NCBI Taxonomy" id="2033"/>
    <lineage>
        <taxon>Bacteria</taxon>
        <taxon>Bacillati</taxon>
        <taxon>Actinomycetota</taxon>
        <taxon>Actinomycetes</taxon>
        <taxon>Micrococcales</taxon>
        <taxon>Microbacteriaceae</taxon>
        <taxon>Microbacterium</taxon>
    </lineage>
</organism>
<evidence type="ECO:0000313" key="1">
    <source>
        <dbReference type="EMBL" id="PVE75943.1"/>
    </source>
</evidence>
<protein>
    <submittedName>
        <fullName evidence="1">Uncharacterized protein</fullName>
    </submittedName>
</protein>
<comment type="caution">
    <text evidence="1">The sequence shown here is derived from an EMBL/GenBank/DDBJ whole genome shotgun (WGS) entry which is preliminary data.</text>
</comment>
<dbReference type="InterPro" id="IPR013783">
    <property type="entry name" value="Ig-like_fold"/>
</dbReference>
<dbReference type="AlphaFoldDB" id="A0A2T7WP05"/>